<dbReference type="InterPro" id="IPR003165">
    <property type="entry name" value="Piwi"/>
</dbReference>
<evidence type="ECO:0000256" key="1">
    <source>
        <dbReference type="SAM" id="MobiDB-lite"/>
    </source>
</evidence>
<dbReference type="EMBL" id="CALTRL010005998">
    <property type="protein sequence ID" value="CAH7688619.1"/>
    <property type="molecule type" value="Genomic_DNA"/>
</dbReference>
<feature type="non-terminal residue" evidence="3">
    <location>
        <position position="1"/>
    </location>
</feature>
<dbReference type="PANTHER" id="PTHR22891">
    <property type="entry name" value="EUKARYOTIC TRANSLATION INITIATION FACTOR 2C"/>
    <property type="match status" value="1"/>
</dbReference>
<evidence type="ECO:0000313" key="3">
    <source>
        <dbReference type="EMBL" id="CAH7688619.1"/>
    </source>
</evidence>
<accession>A0AAV0BR13</accession>
<evidence type="ECO:0000259" key="2">
    <source>
        <dbReference type="PROSITE" id="PS50822"/>
    </source>
</evidence>
<comment type="caution">
    <text evidence="3">The sequence shown here is derived from an EMBL/GenBank/DDBJ whole genome shotgun (WGS) entry which is preliminary data.</text>
</comment>
<gene>
    <name evidence="3" type="ORF">PPACK8108_LOCUS23600</name>
</gene>
<sequence length="97" mass="11006">HRIRFEPHPDDSDRLGDSQPGTTVDKVIVDPFLQDFFLQSQAGLKGTSCTSRYIALKDETNHNFNDLQNIANSVCYRSQRATRSIQISTPTYYANIV</sequence>
<dbReference type="InterPro" id="IPR036397">
    <property type="entry name" value="RNaseH_sf"/>
</dbReference>
<name>A0AAV0BR13_PHAPC</name>
<dbReference type="AlphaFoldDB" id="A0AAV0BR13"/>
<dbReference type="SUPFAM" id="SSF53098">
    <property type="entry name" value="Ribonuclease H-like"/>
    <property type="match status" value="1"/>
</dbReference>
<keyword evidence="4" id="KW-1185">Reference proteome</keyword>
<organism evidence="3 4">
    <name type="scientific">Phakopsora pachyrhizi</name>
    <name type="common">Asian soybean rust disease fungus</name>
    <dbReference type="NCBI Taxonomy" id="170000"/>
    <lineage>
        <taxon>Eukaryota</taxon>
        <taxon>Fungi</taxon>
        <taxon>Dikarya</taxon>
        <taxon>Basidiomycota</taxon>
        <taxon>Pucciniomycotina</taxon>
        <taxon>Pucciniomycetes</taxon>
        <taxon>Pucciniales</taxon>
        <taxon>Phakopsoraceae</taxon>
        <taxon>Phakopsora</taxon>
    </lineage>
</organism>
<feature type="domain" description="Piwi" evidence="2">
    <location>
        <begin position="1"/>
        <end position="97"/>
    </location>
</feature>
<dbReference type="Gene3D" id="3.30.420.10">
    <property type="entry name" value="Ribonuclease H-like superfamily/Ribonuclease H"/>
    <property type="match status" value="1"/>
</dbReference>
<dbReference type="PROSITE" id="PS50822">
    <property type="entry name" value="PIWI"/>
    <property type="match status" value="1"/>
</dbReference>
<feature type="non-terminal residue" evidence="3">
    <location>
        <position position="97"/>
    </location>
</feature>
<reference evidence="3" key="1">
    <citation type="submission" date="2022-06" db="EMBL/GenBank/DDBJ databases">
        <authorList>
            <consortium name="SYNGENTA / RWTH Aachen University"/>
        </authorList>
    </citation>
    <scope>NUCLEOTIDE SEQUENCE</scope>
</reference>
<feature type="compositionally biased region" description="Basic and acidic residues" evidence="1">
    <location>
        <begin position="1"/>
        <end position="16"/>
    </location>
</feature>
<dbReference type="GO" id="GO:0003676">
    <property type="term" value="F:nucleic acid binding"/>
    <property type="evidence" value="ECO:0007669"/>
    <property type="project" value="InterPro"/>
</dbReference>
<dbReference type="InterPro" id="IPR012337">
    <property type="entry name" value="RNaseH-like_sf"/>
</dbReference>
<evidence type="ECO:0000313" key="4">
    <source>
        <dbReference type="Proteomes" id="UP001153365"/>
    </source>
</evidence>
<feature type="region of interest" description="Disordered" evidence="1">
    <location>
        <begin position="1"/>
        <end position="21"/>
    </location>
</feature>
<proteinExistence type="predicted"/>
<dbReference type="Pfam" id="PF02171">
    <property type="entry name" value="Piwi"/>
    <property type="match status" value="1"/>
</dbReference>
<dbReference type="Proteomes" id="UP001153365">
    <property type="component" value="Unassembled WGS sequence"/>
</dbReference>
<protein>
    <submittedName>
        <fullName evidence="3">Piwi domain-containing protein</fullName>
    </submittedName>
</protein>